<dbReference type="Proteomes" id="UP001596282">
    <property type="component" value="Unassembled WGS sequence"/>
</dbReference>
<dbReference type="RefSeq" id="WP_137628726.1">
    <property type="nucleotide sequence ID" value="NZ_BJDJ01000012.1"/>
</dbReference>
<dbReference type="InterPro" id="IPR017871">
    <property type="entry name" value="ABC_transporter-like_CS"/>
</dbReference>
<accession>A0ABW1S0Q2</accession>
<dbReference type="SMART" id="SM00382">
    <property type="entry name" value="AAA"/>
    <property type="match status" value="1"/>
</dbReference>
<keyword evidence="2" id="KW-0547">Nucleotide-binding</keyword>
<evidence type="ECO:0000259" key="4">
    <source>
        <dbReference type="PROSITE" id="PS50893"/>
    </source>
</evidence>
<dbReference type="InterPro" id="IPR003439">
    <property type="entry name" value="ABC_transporter-like_ATP-bd"/>
</dbReference>
<evidence type="ECO:0000256" key="3">
    <source>
        <dbReference type="ARBA" id="ARBA00022840"/>
    </source>
</evidence>
<dbReference type="InterPro" id="IPR050093">
    <property type="entry name" value="ABC_SmlMolc_Importer"/>
</dbReference>
<name>A0ABW1S0Q2_9LACO</name>
<evidence type="ECO:0000256" key="2">
    <source>
        <dbReference type="ARBA" id="ARBA00022741"/>
    </source>
</evidence>
<evidence type="ECO:0000313" key="5">
    <source>
        <dbReference type="EMBL" id="MFC6181416.1"/>
    </source>
</evidence>
<comment type="caution">
    <text evidence="5">The sequence shown here is derived from an EMBL/GenBank/DDBJ whole genome shotgun (WGS) entry which is preliminary data.</text>
</comment>
<dbReference type="Gene3D" id="3.40.50.300">
    <property type="entry name" value="P-loop containing nucleotide triphosphate hydrolases"/>
    <property type="match status" value="1"/>
</dbReference>
<dbReference type="EMBL" id="JBHSSC010000038">
    <property type="protein sequence ID" value="MFC6181416.1"/>
    <property type="molecule type" value="Genomic_DNA"/>
</dbReference>
<dbReference type="GO" id="GO:0005524">
    <property type="term" value="F:ATP binding"/>
    <property type="evidence" value="ECO:0007669"/>
    <property type="project" value="UniProtKB-KW"/>
</dbReference>
<dbReference type="PROSITE" id="PS00211">
    <property type="entry name" value="ABC_TRANSPORTER_1"/>
    <property type="match status" value="1"/>
</dbReference>
<organism evidence="5 6">
    <name type="scientific">Lactiplantibacillus daowaiensis</name>
    <dbReference type="NCBI Taxonomy" id="2559918"/>
    <lineage>
        <taxon>Bacteria</taxon>
        <taxon>Bacillati</taxon>
        <taxon>Bacillota</taxon>
        <taxon>Bacilli</taxon>
        <taxon>Lactobacillales</taxon>
        <taxon>Lactobacillaceae</taxon>
        <taxon>Lactiplantibacillus</taxon>
    </lineage>
</organism>
<evidence type="ECO:0000313" key="6">
    <source>
        <dbReference type="Proteomes" id="UP001596282"/>
    </source>
</evidence>
<dbReference type="InterPro" id="IPR003593">
    <property type="entry name" value="AAA+_ATPase"/>
</dbReference>
<protein>
    <submittedName>
        <fullName evidence="5">Amino acid ABC transporter ATP-binding protein</fullName>
    </submittedName>
</protein>
<sequence length="213" mass="23427">MLELKNITKRFGDRTIIDKLNLTVKDGEILSIVGPSGAGKTTLLRCITGLEQVDGGEFLIDGQPFDPYTNRTNESVIGVVFQNFQLFPHLTVLQNITLAPTMVLKESADDAKATAQKLLDRLNLGDHGDQYPYQLSGGQQQRVAIARALAMKPNVLCYDEPTSALDPNLRQEVEKLILGLKADGVTQIVVSHDLTFAENIADDMLHVEPNQTK</sequence>
<dbReference type="InterPro" id="IPR027417">
    <property type="entry name" value="P-loop_NTPase"/>
</dbReference>
<keyword evidence="3 5" id="KW-0067">ATP-binding</keyword>
<keyword evidence="6" id="KW-1185">Reference proteome</keyword>
<dbReference type="PANTHER" id="PTHR42781">
    <property type="entry name" value="SPERMIDINE/PUTRESCINE IMPORT ATP-BINDING PROTEIN POTA"/>
    <property type="match status" value="1"/>
</dbReference>
<dbReference type="SUPFAM" id="SSF52540">
    <property type="entry name" value="P-loop containing nucleoside triphosphate hydrolases"/>
    <property type="match status" value="1"/>
</dbReference>
<dbReference type="PANTHER" id="PTHR42781:SF9">
    <property type="entry name" value="AMINO ACID ABC TRANSPORTER, ATP-BINDING PROTEIN-RELATED"/>
    <property type="match status" value="1"/>
</dbReference>
<dbReference type="Pfam" id="PF00005">
    <property type="entry name" value="ABC_tran"/>
    <property type="match status" value="1"/>
</dbReference>
<reference evidence="6" key="1">
    <citation type="journal article" date="2019" name="Int. J. Syst. Evol. Microbiol.">
        <title>The Global Catalogue of Microorganisms (GCM) 10K type strain sequencing project: providing services to taxonomists for standard genome sequencing and annotation.</title>
        <authorList>
            <consortium name="The Broad Institute Genomics Platform"/>
            <consortium name="The Broad Institute Genome Sequencing Center for Infectious Disease"/>
            <person name="Wu L."/>
            <person name="Ma J."/>
        </authorList>
    </citation>
    <scope>NUCLEOTIDE SEQUENCE [LARGE SCALE GENOMIC DNA]</scope>
    <source>
        <strain evidence="6">CCM 8933</strain>
    </source>
</reference>
<dbReference type="PROSITE" id="PS50893">
    <property type="entry name" value="ABC_TRANSPORTER_2"/>
    <property type="match status" value="1"/>
</dbReference>
<gene>
    <name evidence="5" type="ORF">ACFP5Y_09300</name>
</gene>
<evidence type="ECO:0000256" key="1">
    <source>
        <dbReference type="ARBA" id="ARBA00022448"/>
    </source>
</evidence>
<feature type="domain" description="ABC transporter" evidence="4">
    <location>
        <begin position="2"/>
        <end position="213"/>
    </location>
</feature>
<keyword evidence="1" id="KW-0813">Transport</keyword>
<proteinExistence type="predicted"/>